<accession>A0A852SZP5</accession>
<dbReference type="RefSeq" id="WP_179455870.1">
    <property type="nucleotide sequence ID" value="NZ_BAAAPX010000001.1"/>
</dbReference>
<evidence type="ECO:0000256" key="1">
    <source>
        <dbReference type="SAM" id="Phobius"/>
    </source>
</evidence>
<comment type="caution">
    <text evidence="2">The sequence shown here is derived from an EMBL/GenBank/DDBJ whole genome shotgun (WGS) entry which is preliminary data.</text>
</comment>
<keyword evidence="1" id="KW-0812">Transmembrane</keyword>
<proteinExistence type="predicted"/>
<name>A0A852SZP5_9MICO</name>
<evidence type="ECO:0000313" key="2">
    <source>
        <dbReference type="EMBL" id="NYD74123.1"/>
    </source>
</evidence>
<sequence length="136" mass="14389">MRITSVTGKIAYVVGVFAFILLLNGFVIANLVNATLDVLIVAALNVAYVIVGVRCFRGADENRTDPRPWWRATARPAAGFWIGGGLILLAFVSGVGALASRPEGALIPAVACLTYAVLGAFYLNSSVRLHGMDRPA</sequence>
<feature type="transmembrane region" description="Helical" evidence="1">
    <location>
        <begin position="12"/>
        <end position="32"/>
    </location>
</feature>
<reference evidence="2 3" key="1">
    <citation type="submission" date="2020-07" db="EMBL/GenBank/DDBJ databases">
        <title>Sequencing the genomes of 1000 actinobacteria strains.</title>
        <authorList>
            <person name="Klenk H.-P."/>
        </authorList>
    </citation>
    <scope>NUCLEOTIDE SEQUENCE [LARGE SCALE GENOMIC DNA]</scope>
    <source>
        <strain evidence="2 3">DSM 23871</strain>
    </source>
</reference>
<organism evidence="2 3">
    <name type="scientific">Leifsonia soli</name>
    <dbReference type="NCBI Taxonomy" id="582665"/>
    <lineage>
        <taxon>Bacteria</taxon>
        <taxon>Bacillati</taxon>
        <taxon>Actinomycetota</taxon>
        <taxon>Actinomycetes</taxon>
        <taxon>Micrococcales</taxon>
        <taxon>Microbacteriaceae</taxon>
        <taxon>Leifsonia</taxon>
    </lineage>
</organism>
<gene>
    <name evidence="2" type="ORF">BJ963_001642</name>
</gene>
<feature type="transmembrane region" description="Helical" evidence="1">
    <location>
        <begin position="38"/>
        <end position="56"/>
    </location>
</feature>
<dbReference type="AlphaFoldDB" id="A0A852SZP5"/>
<feature type="transmembrane region" description="Helical" evidence="1">
    <location>
        <begin position="105"/>
        <end position="124"/>
    </location>
</feature>
<keyword evidence="1" id="KW-1133">Transmembrane helix</keyword>
<evidence type="ECO:0000313" key="3">
    <source>
        <dbReference type="Proteomes" id="UP000589620"/>
    </source>
</evidence>
<protein>
    <submittedName>
        <fullName evidence="2">Uncharacterized protein</fullName>
    </submittedName>
</protein>
<dbReference type="EMBL" id="JACCBJ010000001">
    <property type="protein sequence ID" value="NYD74123.1"/>
    <property type="molecule type" value="Genomic_DNA"/>
</dbReference>
<keyword evidence="3" id="KW-1185">Reference proteome</keyword>
<keyword evidence="1" id="KW-0472">Membrane</keyword>
<dbReference type="Proteomes" id="UP000589620">
    <property type="component" value="Unassembled WGS sequence"/>
</dbReference>
<feature type="transmembrane region" description="Helical" evidence="1">
    <location>
        <begin position="77"/>
        <end position="99"/>
    </location>
</feature>